<evidence type="ECO:0000256" key="1">
    <source>
        <dbReference type="SAM" id="MobiDB-lite"/>
    </source>
</evidence>
<feature type="compositionally biased region" description="Polar residues" evidence="1">
    <location>
        <begin position="7"/>
        <end position="17"/>
    </location>
</feature>
<name>A0A0G4HIJ5_9ALVE</name>
<dbReference type="EMBL" id="CDMZ01002784">
    <property type="protein sequence ID" value="CEM43881.1"/>
    <property type="molecule type" value="Genomic_DNA"/>
</dbReference>
<evidence type="ECO:0000313" key="2">
    <source>
        <dbReference type="EMBL" id="CEM43881.1"/>
    </source>
</evidence>
<proteinExistence type="predicted"/>
<protein>
    <submittedName>
        <fullName evidence="2">Uncharacterized protein</fullName>
    </submittedName>
</protein>
<feature type="region of interest" description="Disordered" evidence="1">
    <location>
        <begin position="69"/>
        <end position="120"/>
    </location>
</feature>
<accession>A0A0G4HIJ5</accession>
<feature type="region of interest" description="Disordered" evidence="1">
    <location>
        <begin position="1"/>
        <end position="38"/>
    </location>
</feature>
<gene>
    <name evidence="2" type="ORF">Cvel_27870</name>
</gene>
<dbReference type="VEuPathDB" id="CryptoDB:Cvel_27870"/>
<reference evidence="2" key="1">
    <citation type="submission" date="2014-11" db="EMBL/GenBank/DDBJ databases">
        <authorList>
            <person name="Otto D Thomas"/>
            <person name="Naeem Raeece"/>
        </authorList>
    </citation>
    <scope>NUCLEOTIDE SEQUENCE</scope>
</reference>
<sequence length="161" mass="16787">MRPPRHSPNQLGVSQKVSWRKGAKRRETALPRGPARGIGLSVTVLPPPIQYNTVVATDPFIPVPAHLHIGGVSEAPSDSKASSKTPSPLPFASASPTQAFKNEGVLTAEEGNARNSGPAGQFSTPGCGSLCALERGVKALGYMEGILSDFVAQESCRTAIS</sequence>
<dbReference type="AlphaFoldDB" id="A0A0G4HIJ5"/>
<organism evidence="2">
    <name type="scientific">Chromera velia CCMP2878</name>
    <dbReference type="NCBI Taxonomy" id="1169474"/>
    <lineage>
        <taxon>Eukaryota</taxon>
        <taxon>Sar</taxon>
        <taxon>Alveolata</taxon>
        <taxon>Colpodellida</taxon>
        <taxon>Chromeraceae</taxon>
        <taxon>Chromera</taxon>
    </lineage>
</organism>